<evidence type="ECO:0000256" key="1">
    <source>
        <dbReference type="ARBA" id="ARBA00004305"/>
    </source>
</evidence>
<dbReference type="AlphaFoldDB" id="A0A9Q1C0S0"/>
<evidence type="ECO:0000256" key="7">
    <source>
        <dbReference type="SAM" id="MobiDB-lite"/>
    </source>
</evidence>
<comment type="subunit">
    <text evidence="6">Interacts with the iron-sulfur protein subunit within the SDH catalytic dimer.</text>
</comment>
<dbReference type="Proteomes" id="UP001152320">
    <property type="component" value="Chromosome 9"/>
</dbReference>
<dbReference type="Pfam" id="PF13233">
    <property type="entry name" value="Complex1_LYR_2"/>
    <property type="match status" value="1"/>
</dbReference>
<dbReference type="GO" id="GO:0005759">
    <property type="term" value="C:mitochondrial matrix"/>
    <property type="evidence" value="ECO:0007669"/>
    <property type="project" value="UniProtKB-SubCell"/>
</dbReference>
<name>A0A9Q1C0S0_HOLLE</name>
<dbReference type="InterPro" id="IPR008381">
    <property type="entry name" value="SDHAF3/Sdh7"/>
</dbReference>
<dbReference type="GO" id="GO:0005758">
    <property type="term" value="C:mitochondrial intermembrane space"/>
    <property type="evidence" value="ECO:0007669"/>
    <property type="project" value="TreeGrafter"/>
</dbReference>
<keyword evidence="9" id="KW-1185">Reference proteome</keyword>
<evidence type="ECO:0000313" key="8">
    <source>
        <dbReference type="EMBL" id="KAJ8036158.1"/>
    </source>
</evidence>
<feature type="region of interest" description="Disordered" evidence="7">
    <location>
        <begin position="98"/>
        <end position="118"/>
    </location>
</feature>
<dbReference type="GO" id="GO:0034553">
    <property type="term" value="P:mitochondrial respiratory chain complex II assembly"/>
    <property type="evidence" value="ECO:0007669"/>
    <property type="project" value="UniProtKB-UniRule"/>
</dbReference>
<dbReference type="EMBL" id="JAIZAY010000009">
    <property type="protein sequence ID" value="KAJ8036158.1"/>
    <property type="molecule type" value="Genomic_DNA"/>
</dbReference>
<evidence type="ECO:0000256" key="4">
    <source>
        <dbReference type="ARBA" id="ARBA00023128"/>
    </source>
</evidence>
<evidence type="ECO:0000256" key="5">
    <source>
        <dbReference type="ARBA" id="ARBA00023186"/>
    </source>
</evidence>
<evidence type="ECO:0000256" key="6">
    <source>
        <dbReference type="RuleBase" id="RU368039"/>
    </source>
</evidence>
<keyword evidence="3" id="KW-0809">Transit peptide</keyword>
<organism evidence="8 9">
    <name type="scientific">Holothuria leucospilota</name>
    <name type="common">Black long sea cucumber</name>
    <name type="synonym">Mertensiothuria leucospilota</name>
    <dbReference type="NCBI Taxonomy" id="206669"/>
    <lineage>
        <taxon>Eukaryota</taxon>
        <taxon>Metazoa</taxon>
        <taxon>Echinodermata</taxon>
        <taxon>Eleutherozoa</taxon>
        <taxon>Echinozoa</taxon>
        <taxon>Holothuroidea</taxon>
        <taxon>Aspidochirotacea</taxon>
        <taxon>Aspidochirotida</taxon>
        <taxon>Holothuriidae</taxon>
        <taxon>Holothuria</taxon>
    </lineage>
</organism>
<comment type="similarity">
    <text evidence="2 6">Belongs to the complex I LYR family. SDHAF3 subfamily.</text>
</comment>
<dbReference type="CDD" id="cd20270">
    <property type="entry name" value="Complex1_LYR_SDHAF3_LYRM10"/>
    <property type="match status" value="1"/>
</dbReference>
<comment type="subcellular location">
    <subcellularLocation>
        <location evidence="1 6">Mitochondrion matrix</location>
    </subcellularLocation>
</comment>
<dbReference type="PANTHER" id="PTHR13137:SF6">
    <property type="entry name" value="SUCCINATE DEHYDROGENASE ASSEMBLY FACTOR 3, MITOCHONDRIAL"/>
    <property type="match status" value="1"/>
</dbReference>
<evidence type="ECO:0000256" key="2">
    <source>
        <dbReference type="ARBA" id="ARBA00006020"/>
    </source>
</evidence>
<dbReference type="PANTHER" id="PTHR13137">
    <property type="entry name" value="DC11 ACN9 HOMOLOG"/>
    <property type="match status" value="1"/>
</dbReference>
<evidence type="ECO:0000313" key="9">
    <source>
        <dbReference type="Proteomes" id="UP001152320"/>
    </source>
</evidence>
<comment type="caution">
    <text evidence="8">The sequence shown here is derived from an EMBL/GenBank/DDBJ whole genome shotgun (WGS) entry which is preliminary data.</text>
</comment>
<keyword evidence="4 6" id="KW-0496">Mitochondrion</keyword>
<sequence>MAAAVQARSVRALYRRILTLHKRLPIEMKAIGDEYAKAEFRRHKKVGPEEAANFVREWTVNYADMIEIQTSRDQPSSDIGAPLNHDSLEDFREEQLGQLLELHKETSKPSTFPHEDNT</sequence>
<evidence type="ECO:0000256" key="3">
    <source>
        <dbReference type="ARBA" id="ARBA00022946"/>
    </source>
</evidence>
<dbReference type="GO" id="GO:0006105">
    <property type="term" value="P:succinate metabolic process"/>
    <property type="evidence" value="ECO:0007669"/>
    <property type="project" value="TreeGrafter"/>
</dbReference>
<proteinExistence type="inferred from homology"/>
<dbReference type="OrthoDB" id="278329at2759"/>
<keyword evidence="5 6" id="KW-0143">Chaperone</keyword>
<comment type="function">
    <text evidence="6">Plays an essential role in the assembly of succinate dehydrogenase (SDH), an enzyme complex (also referred to as respiratory complex II) that is a component of both the tricarboxylic acid (TCA) cycle and the mitochondrial electron transport chain, and which couples the oxidation of succinate to fumarate with the reduction of ubiquinone (coenzyme Q) to ubiquinol. Promotes maturation of the iron-sulfur protein subunit of the SDH catalytic dimer, protecting it from the deleterious effects of oxidants. May act together with SDHAF1.</text>
</comment>
<reference evidence="8" key="1">
    <citation type="submission" date="2021-10" db="EMBL/GenBank/DDBJ databases">
        <title>Tropical sea cucumber genome reveals ecological adaptation and Cuvierian tubules defense mechanism.</title>
        <authorList>
            <person name="Chen T."/>
        </authorList>
    </citation>
    <scope>NUCLEOTIDE SEQUENCE</scope>
    <source>
        <strain evidence="8">Nanhai2018</strain>
        <tissue evidence="8">Muscle</tissue>
    </source>
</reference>
<accession>A0A9Q1C0S0</accession>
<protein>
    <recommendedName>
        <fullName evidence="6">Succinate dehydrogenase assembly factor 3</fullName>
        <shortName evidence="6">SDH assembly factor 3</shortName>
        <shortName evidence="6">SDHAF3</shortName>
    </recommendedName>
</protein>
<gene>
    <name evidence="8" type="ORF">HOLleu_20045</name>
</gene>